<keyword evidence="6" id="KW-0752">Steroid biosynthesis</keyword>
<evidence type="ECO:0000256" key="6">
    <source>
        <dbReference type="ARBA" id="ARBA00022955"/>
    </source>
</evidence>
<feature type="transmembrane region" description="Helical" evidence="13">
    <location>
        <begin position="111"/>
        <end position="130"/>
    </location>
</feature>
<evidence type="ECO:0000256" key="10">
    <source>
        <dbReference type="ARBA" id="ARBA00023136"/>
    </source>
</evidence>
<keyword evidence="11" id="KW-1207">Sterol metabolism</keyword>
<comment type="caution">
    <text evidence="14">The sequence shown here is derived from an EMBL/GenBank/DDBJ whole genome shotgun (WGS) entry which is preliminary data.</text>
</comment>
<keyword evidence="12" id="KW-0753">Steroid metabolism</keyword>
<evidence type="ECO:0000256" key="13">
    <source>
        <dbReference type="SAM" id="Phobius"/>
    </source>
</evidence>
<evidence type="ECO:0000256" key="12">
    <source>
        <dbReference type="ARBA" id="ARBA00023221"/>
    </source>
</evidence>
<evidence type="ECO:0000256" key="3">
    <source>
        <dbReference type="ARBA" id="ARBA00022516"/>
    </source>
</evidence>
<evidence type="ECO:0000256" key="2">
    <source>
        <dbReference type="ARBA" id="ARBA00005377"/>
    </source>
</evidence>
<evidence type="ECO:0000256" key="4">
    <source>
        <dbReference type="ARBA" id="ARBA00022692"/>
    </source>
</evidence>
<name>A0A9W8B350_9FUNG</name>
<dbReference type="Pfam" id="PF03694">
    <property type="entry name" value="Erg28"/>
    <property type="match status" value="1"/>
</dbReference>
<evidence type="ECO:0000256" key="1">
    <source>
        <dbReference type="ARBA" id="ARBA00004477"/>
    </source>
</evidence>
<dbReference type="Proteomes" id="UP001151582">
    <property type="component" value="Unassembled WGS sequence"/>
</dbReference>
<feature type="transmembrane region" description="Helical" evidence="13">
    <location>
        <begin position="55"/>
        <end position="76"/>
    </location>
</feature>
<evidence type="ECO:0000256" key="11">
    <source>
        <dbReference type="ARBA" id="ARBA00023166"/>
    </source>
</evidence>
<keyword evidence="15" id="KW-1185">Reference proteome</keyword>
<comment type="similarity">
    <text evidence="2">Belongs to the ERG28 family.</text>
</comment>
<keyword evidence="8" id="KW-0756">Sterol biosynthesis</keyword>
<sequence length="142" mass="16452">MDAFSAWLPQDDGLLPKWLWLVAVVSIFNTLQTYIQPLVLTRRLYNAQPHQVTPLTARFFGCWTLVSAVVRFYGAYNLRNPVVFALLVWTFVIAFTHYFTEIFVFHSARLLGPALSPVVVATTSLVWMWSTYEYYLEQRPLA</sequence>
<keyword evidence="4 13" id="KW-0812">Transmembrane</keyword>
<evidence type="ECO:0000256" key="9">
    <source>
        <dbReference type="ARBA" id="ARBA00023098"/>
    </source>
</evidence>
<keyword evidence="9" id="KW-0443">Lipid metabolism</keyword>
<keyword evidence="7 13" id="KW-1133">Transmembrane helix</keyword>
<dbReference type="InterPro" id="IPR005352">
    <property type="entry name" value="Erg28"/>
</dbReference>
<feature type="transmembrane region" description="Helical" evidence="13">
    <location>
        <begin position="82"/>
        <end position="99"/>
    </location>
</feature>
<keyword evidence="3" id="KW-0444">Lipid biosynthesis</keyword>
<dbReference type="GO" id="GO:0016126">
    <property type="term" value="P:sterol biosynthetic process"/>
    <property type="evidence" value="ECO:0007669"/>
    <property type="project" value="UniProtKB-KW"/>
</dbReference>
<gene>
    <name evidence="14" type="primary">ERG28</name>
    <name evidence="14" type="ORF">H4R34_002938</name>
</gene>
<evidence type="ECO:0000313" key="15">
    <source>
        <dbReference type="Proteomes" id="UP001151582"/>
    </source>
</evidence>
<feature type="transmembrane region" description="Helical" evidence="13">
    <location>
        <begin position="18"/>
        <end position="35"/>
    </location>
</feature>
<evidence type="ECO:0000256" key="7">
    <source>
        <dbReference type="ARBA" id="ARBA00022989"/>
    </source>
</evidence>
<accession>A0A9W8B350</accession>
<dbReference type="GO" id="GO:0030674">
    <property type="term" value="F:protein-macromolecule adaptor activity"/>
    <property type="evidence" value="ECO:0007669"/>
    <property type="project" value="TreeGrafter"/>
</dbReference>
<dbReference type="EMBL" id="JANBQB010000235">
    <property type="protein sequence ID" value="KAJ1979140.1"/>
    <property type="molecule type" value="Genomic_DNA"/>
</dbReference>
<evidence type="ECO:0000313" key="14">
    <source>
        <dbReference type="EMBL" id="KAJ1979140.1"/>
    </source>
</evidence>
<keyword evidence="5" id="KW-0256">Endoplasmic reticulum</keyword>
<comment type="subcellular location">
    <subcellularLocation>
        <location evidence="1">Endoplasmic reticulum membrane</location>
        <topology evidence="1">Multi-pass membrane protein</topology>
    </subcellularLocation>
</comment>
<dbReference type="PANTHER" id="PTHR15451">
    <property type="entry name" value="ERGOSTEROL BIOSYNTHETIC PROTEIN 28-RELATED"/>
    <property type="match status" value="1"/>
</dbReference>
<organism evidence="14 15">
    <name type="scientific">Dimargaris verticillata</name>
    <dbReference type="NCBI Taxonomy" id="2761393"/>
    <lineage>
        <taxon>Eukaryota</taxon>
        <taxon>Fungi</taxon>
        <taxon>Fungi incertae sedis</taxon>
        <taxon>Zoopagomycota</taxon>
        <taxon>Kickxellomycotina</taxon>
        <taxon>Dimargaritomycetes</taxon>
        <taxon>Dimargaritales</taxon>
        <taxon>Dimargaritaceae</taxon>
        <taxon>Dimargaris</taxon>
    </lineage>
</organism>
<reference evidence="14" key="1">
    <citation type="submission" date="2022-07" db="EMBL/GenBank/DDBJ databases">
        <title>Phylogenomic reconstructions and comparative analyses of Kickxellomycotina fungi.</title>
        <authorList>
            <person name="Reynolds N.K."/>
            <person name="Stajich J.E."/>
            <person name="Barry K."/>
            <person name="Grigoriev I.V."/>
            <person name="Crous P."/>
            <person name="Smith M.E."/>
        </authorList>
    </citation>
    <scope>NUCLEOTIDE SEQUENCE</scope>
    <source>
        <strain evidence="14">RSA 567</strain>
    </source>
</reference>
<evidence type="ECO:0000256" key="8">
    <source>
        <dbReference type="ARBA" id="ARBA00023011"/>
    </source>
</evidence>
<dbReference type="AlphaFoldDB" id="A0A9W8B350"/>
<evidence type="ECO:0000256" key="5">
    <source>
        <dbReference type="ARBA" id="ARBA00022824"/>
    </source>
</evidence>
<proteinExistence type="inferred from homology"/>
<dbReference type="PANTHER" id="PTHR15451:SF19">
    <property type="entry name" value="ERGOSTEROL BIOSYNTHETIC PROTEIN 28 HOMOLOG"/>
    <property type="match status" value="1"/>
</dbReference>
<keyword evidence="10 13" id="KW-0472">Membrane</keyword>
<protein>
    <submittedName>
        <fullName evidence="14">Ergosterol biosynthesis protein</fullName>
    </submittedName>
</protein>
<dbReference type="OrthoDB" id="6485510at2759"/>
<dbReference type="GO" id="GO:0005789">
    <property type="term" value="C:endoplasmic reticulum membrane"/>
    <property type="evidence" value="ECO:0007669"/>
    <property type="project" value="UniProtKB-SubCell"/>
</dbReference>